<feature type="domain" description="Phage tail collar" evidence="2">
    <location>
        <begin position="7"/>
        <end position="63"/>
    </location>
</feature>
<dbReference type="EMBL" id="JAMDMJ010000021">
    <property type="protein sequence ID" value="MCY9597381.1"/>
    <property type="molecule type" value="Genomic_DNA"/>
</dbReference>
<dbReference type="Proteomes" id="UP000288943">
    <property type="component" value="Chromosome"/>
</dbReference>
<sequence length="180" mass="19095">MADAYLGEIRIFAGNFAPRGWALCNGQLMPVSQNSALFAILGVQYGGDGKTTFALPNLMGKAPMHQGAGQGLTPRVVGQSVGSPAVTLLTTEIPSHTHIPQSVNAPGSDTNPTGNFWAQSPPEGRPGRETQRNLYDPTPNVPMNPLNLSVTGGSQPHNNMQPYLAMNFIICLSGEFPPKQ</sequence>
<dbReference type="EMBL" id="CP026520">
    <property type="protein sequence ID" value="QAV17762.1"/>
    <property type="molecule type" value="Genomic_DNA"/>
</dbReference>
<dbReference type="Pfam" id="PF07484">
    <property type="entry name" value="Collar"/>
    <property type="match status" value="1"/>
</dbReference>
<dbReference type="AlphaFoldDB" id="A0A410WTS9"/>
<dbReference type="GeneID" id="95374915"/>
<reference evidence="3 6" key="2">
    <citation type="submission" date="2022-05" db="EMBL/GenBank/DDBJ databases">
        <title>Genome Sequencing of Bee-Associated Microbes.</title>
        <authorList>
            <person name="Dunlap C."/>
        </authorList>
    </citation>
    <scope>NUCLEOTIDE SEQUENCE [LARGE SCALE GENOMIC DNA]</scope>
    <source>
        <strain evidence="3 6">NRRL B-23120</strain>
    </source>
</reference>
<dbReference type="InterPro" id="IPR037053">
    <property type="entry name" value="Phage_tail_collar_dom_sf"/>
</dbReference>
<organism evidence="4 5">
    <name type="scientific">Paenibacillus chitinolyticus</name>
    <dbReference type="NCBI Taxonomy" id="79263"/>
    <lineage>
        <taxon>Bacteria</taxon>
        <taxon>Bacillati</taxon>
        <taxon>Bacillota</taxon>
        <taxon>Bacilli</taxon>
        <taxon>Bacillales</taxon>
        <taxon>Paenibacillaceae</taxon>
        <taxon>Paenibacillus</taxon>
    </lineage>
</organism>
<dbReference type="SUPFAM" id="SSF88874">
    <property type="entry name" value="Receptor-binding domain of short tail fibre protein gp12"/>
    <property type="match status" value="1"/>
</dbReference>
<keyword evidence="6" id="KW-1185">Reference proteome</keyword>
<proteinExistence type="predicted"/>
<feature type="region of interest" description="Disordered" evidence="1">
    <location>
        <begin position="97"/>
        <end position="141"/>
    </location>
</feature>
<dbReference type="Proteomes" id="UP001527202">
    <property type="component" value="Unassembled WGS sequence"/>
</dbReference>
<name>A0A410WTS9_9BACL</name>
<protein>
    <submittedName>
        <fullName evidence="4">Phage tail protein</fullName>
    </submittedName>
    <submittedName>
        <fullName evidence="3">Tail fiber protein</fullName>
    </submittedName>
</protein>
<accession>A0A410WTS9</accession>
<evidence type="ECO:0000256" key="1">
    <source>
        <dbReference type="SAM" id="MobiDB-lite"/>
    </source>
</evidence>
<dbReference type="RefSeq" id="WP_042231133.1">
    <property type="nucleotide sequence ID" value="NZ_CP026520.1"/>
</dbReference>
<dbReference type="InterPro" id="IPR011083">
    <property type="entry name" value="Phage_tail_collar_dom"/>
</dbReference>
<reference evidence="4 5" key="1">
    <citation type="submission" date="2018-01" db="EMBL/GenBank/DDBJ databases">
        <title>The whole genome sequencing and assembly of Paenibacillus chitinolyticus KCCM 41400 strain.</title>
        <authorList>
            <person name="Kim J.-Y."/>
            <person name="Park M.-K."/>
            <person name="Lee Y.-J."/>
            <person name="Yi H."/>
            <person name="Bahn Y.-S."/>
            <person name="Kim J.F."/>
            <person name="Lee D.-W."/>
        </authorList>
    </citation>
    <scope>NUCLEOTIDE SEQUENCE [LARGE SCALE GENOMIC DNA]</scope>
    <source>
        <strain evidence="4 5">KCCM 41400</strain>
    </source>
</reference>
<evidence type="ECO:0000313" key="6">
    <source>
        <dbReference type="Proteomes" id="UP001527202"/>
    </source>
</evidence>
<evidence type="ECO:0000259" key="2">
    <source>
        <dbReference type="Pfam" id="PF07484"/>
    </source>
</evidence>
<gene>
    <name evidence="3" type="ORF">M5X16_16590</name>
    <name evidence="4" type="ORF">PC41400_08835</name>
</gene>
<dbReference type="KEGG" id="pchi:PC41400_08835"/>
<evidence type="ECO:0000313" key="3">
    <source>
        <dbReference type="EMBL" id="MCY9597381.1"/>
    </source>
</evidence>
<feature type="compositionally biased region" description="Polar residues" evidence="1">
    <location>
        <begin position="97"/>
        <end position="118"/>
    </location>
</feature>
<dbReference type="Gene3D" id="3.90.1340.10">
    <property type="entry name" value="Phage tail collar domain"/>
    <property type="match status" value="1"/>
</dbReference>
<dbReference type="OrthoDB" id="9810174at2"/>
<evidence type="ECO:0000313" key="5">
    <source>
        <dbReference type="Proteomes" id="UP000288943"/>
    </source>
</evidence>
<evidence type="ECO:0000313" key="4">
    <source>
        <dbReference type="EMBL" id="QAV17762.1"/>
    </source>
</evidence>